<reference evidence="7 8" key="1">
    <citation type="submission" date="2019-09" db="EMBL/GenBank/DDBJ databases">
        <title>Isolation of a novel species in the genus Cupriavidus from patients with sepsis using whole genome sequencing.</title>
        <authorList>
            <person name="Kweon O.J."/>
            <person name="Lee M.-K."/>
        </authorList>
    </citation>
    <scope>NUCLEOTIDE SEQUENCE [LARGE SCALE GENOMIC DNA]</scope>
    <source>
        <strain evidence="7 8">MKL-01</strain>
    </source>
</reference>
<dbReference type="Gene3D" id="3.30.450.20">
    <property type="entry name" value="PAS domain"/>
    <property type="match status" value="4"/>
</dbReference>
<feature type="domain" description="PAS" evidence="3">
    <location>
        <begin position="284"/>
        <end position="325"/>
    </location>
</feature>
<dbReference type="CDD" id="cd01948">
    <property type="entry name" value="EAL"/>
    <property type="match status" value="1"/>
</dbReference>
<sequence>MTPRAAPGRQEAPSDDGRQPFALFRGDRGAAALEGLLNALPHPVLVKDRAHRWLLLNDQMCELMGHSRATLLGRTDHDFLPKEQADGYWAVDDEVFDTGEEREVEETLTAADGSKRVLATRKRRVMLAGQGGAPMPVVIASIIDITDIRRAESALRESEEHYRHSVELNPQVQWTADAQGLVSEAGPRWEELTGMAVEQGMGTGWTGQVHPDDLDETLRRWQASVDSGAPFDKAFRLRMRGGEYRWFRSRAAARRDGEGRVLRWYGTLEDIDDRMRAEAALRESERFSRSILENSPNCIRVLDLDGRVLYANATTYRLLEIEDDEPVLGERWIDLIPQGCRTNAGKALDAARAGGIGRFTIRRHTRSGAVQWLDTVTASIPGEQGRPARLLAISLDATEAREAREAADRAQREAQQLAQRLSAVLESTMDSVIVIDRDWRLTYFNGNAARALQERAPAIGRSLWDMFPEEADGVFARHYRRALDEQVPVAFEEYLPPLAIWLEVHAYPTPEGLSIFFRNITERRRAEQERLAAQQHLAYLSRHDALTGTPNRVALREHLDLLLRERSRAALHCLDLSGFKAVNDTFGHAVGDAVLRQVADRLRSCLTEADTVARLGSDEFVVVQTPVADGEQAAALARRIQGCLSEPFTIEGHTVTIGASVGIALAPEHGDRPDDLLRAADIALDHAKREGASSVLAFHADMDAQLRARVAIKRHLHQALADGQFLLHYQPVYDLRSGQIRCFEALLRWQHPDRGMISPAEFVPMAEETGLIVPLGAWVLREACRQAAAWPASVSMAVNLSPLQFRDPALVDTVRQALRDAGISPQRLQLEITESVLLQESQSNLSTLQALRQIGVRIAMDDFGTGYSSLGYLRSFAFDKIKLDRSFVTDLHGGNEGRAILHAVASLGAAFKLVTTAEGIETASQLAAVREEGYDEGQGYLFSPPVPAEQAARLLERGASEHIAGRPAS</sequence>
<name>A0A5M8AQJ6_9BURK</name>
<accession>A0A5M8AQJ6</accession>
<dbReference type="PROSITE" id="PS50113">
    <property type="entry name" value="PAC"/>
    <property type="match status" value="3"/>
</dbReference>
<evidence type="ECO:0000256" key="2">
    <source>
        <dbReference type="SAM" id="MobiDB-lite"/>
    </source>
</evidence>
<dbReference type="EMBL" id="VWRN01000035">
    <property type="protein sequence ID" value="KAA6123034.1"/>
    <property type="molecule type" value="Genomic_DNA"/>
</dbReference>
<dbReference type="InterPro" id="IPR035965">
    <property type="entry name" value="PAS-like_dom_sf"/>
</dbReference>
<dbReference type="CDD" id="cd01949">
    <property type="entry name" value="GGDEF"/>
    <property type="match status" value="1"/>
</dbReference>
<dbReference type="Gene3D" id="3.20.20.450">
    <property type="entry name" value="EAL domain"/>
    <property type="match status" value="1"/>
</dbReference>
<feature type="region of interest" description="Disordered" evidence="2">
    <location>
        <begin position="1"/>
        <end position="20"/>
    </location>
</feature>
<dbReference type="PANTHER" id="PTHR44757:SF2">
    <property type="entry name" value="BIOFILM ARCHITECTURE MAINTENANCE PROTEIN MBAA"/>
    <property type="match status" value="1"/>
</dbReference>
<dbReference type="Gene3D" id="3.30.70.270">
    <property type="match status" value="1"/>
</dbReference>
<evidence type="ECO:0000256" key="1">
    <source>
        <dbReference type="SAM" id="Coils"/>
    </source>
</evidence>
<dbReference type="InterPro" id="IPR001633">
    <property type="entry name" value="EAL_dom"/>
</dbReference>
<dbReference type="Proteomes" id="UP000324324">
    <property type="component" value="Unassembled WGS sequence"/>
</dbReference>
<dbReference type="InterPro" id="IPR052155">
    <property type="entry name" value="Biofilm_reg_signaling"/>
</dbReference>
<dbReference type="SMART" id="SM00091">
    <property type="entry name" value="PAS"/>
    <property type="match status" value="4"/>
</dbReference>
<comment type="caution">
    <text evidence="7">The sequence shown here is derived from an EMBL/GenBank/DDBJ whole genome shotgun (WGS) entry which is preliminary data.</text>
</comment>
<dbReference type="SUPFAM" id="SSF141868">
    <property type="entry name" value="EAL domain-like"/>
    <property type="match status" value="1"/>
</dbReference>
<organism evidence="7 8">
    <name type="scientific">Cupriavidus cauae</name>
    <dbReference type="NCBI Taxonomy" id="2608999"/>
    <lineage>
        <taxon>Bacteria</taxon>
        <taxon>Pseudomonadati</taxon>
        <taxon>Pseudomonadota</taxon>
        <taxon>Betaproteobacteria</taxon>
        <taxon>Burkholderiales</taxon>
        <taxon>Burkholderiaceae</taxon>
        <taxon>Cupriavidus</taxon>
    </lineage>
</organism>
<dbReference type="Pfam" id="PF08448">
    <property type="entry name" value="PAS_4"/>
    <property type="match status" value="3"/>
</dbReference>
<feature type="domain" description="PAS" evidence="3">
    <location>
        <begin position="29"/>
        <end position="83"/>
    </location>
</feature>
<evidence type="ECO:0000259" key="3">
    <source>
        <dbReference type="PROSITE" id="PS50112"/>
    </source>
</evidence>
<dbReference type="PROSITE" id="PS50887">
    <property type="entry name" value="GGDEF"/>
    <property type="match status" value="1"/>
</dbReference>
<dbReference type="InterPro" id="IPR001610">
    <property type="entry name" value="PAC"/>
</dbReference>
<dbReference type="InterPro" id="IPR000700">
    <property type="entry name" value="PAS-assoc_C"/>
</dbReference>
<dbReference type="NCBIfam" id="TIGR00229">
    <property type="entry name" value="sensory_box"/>
    <property type="match status" value="4"/>
</dbReference>
<dbReference type="InterPro" id="IPR013655">
    <property type="entry name" value="PAS_fold_3"/>
</dbReference>
<dbReference type="RefSeq" id="WP_150083464.1">
    <property type="nucleotide sequence ID" value="NZ_VWRN01000035.1"/>
</dbReference>
<feature type="domain" description="EAL" evidence="5">
    <location>
        <begin position="709"/>
        <end position="959"/>
    </location>
</feature>
<dbReference type="FunFam" id="3.30.450.20:FF:000099">
    <property type="entry name" value="Sensory box sensor histidine kinase"/>
    <property type="match status" value="1"/>
</dbReference>
<dbReference type="SMART" id="SM00052">
    <property type="entry name" value="EAL"/>
    <property type="match status" value="1"/>
</dbReference>
<dbReference type="InterPro" id="IPR043128">
    <property type="entry name" value="Rev_trsase/Diguanyl_cyclase"/>
</dbReference>
<evidence type="ECO:0000259" key="4">
    <source>
        <dbReference type="PROSITE" id="PS50113"/>
    </source>
</evidence>
<dbReference type="InterPro" id="IPR029787">
    <property type="entry name" value="Nucleotide_cyclase"/>
</dbReference>
<feature type="domain" description="PAC" evidence="4">
    <location>
        <begin position="357"/>
        <end position="409"/>
    </location>
</feature>
<feature type="domain" description="PAS" evidence="3">
    <location>
        <begin position="158"/>
        <end position="228"/>
    </location>
</feature>
<dbReference type="Pfam" id="PF00990">
    <property type="entry name" value="GGDEF"/>
    <property type="match status" value="1"/>
</dbReference>
<dbReference type="SMART" id="SM00267">
    <property type="entry name" value="GGDEF"/>
    <property type="match status" value="1"/>
</dbReference>
<dbReference type="SMART" id="SM00086">
    <property type="entry name" value="PAC"/>
    <property type="match status" value="2"/>
</dbReference>
<dbReference type="SUPFAM" id="SSF55785">
    <property type="entry name" value="PYP-like sensor domain (PAS domain)"/>
    <property type="match status" value="4"/>
</dbReference>
<proteinExistence type="predicted"/>
<dbReference type="PROSITE" id="PS50112">
    <property type="entry name" value="PAS"/>
    <property type="match status" value="3"/>
</dbReference>
<dbReference type="SUPFAM" id="SSF55073">
    <property type="entry name" value="Nucleotide cyclase"/>
    <property type="match status" value="1"/>
</dbReference>
<dbReference type="InterPro" id="IPR000160">
    <property type="entry name" value="GGDEF_dom"/>
</dbReference>
<dbReference type="Pfam" id="PF00563">
    <property type="entry name" value="EAL"/>
    <property type="match status" value="1"/>
</dbReference>
<feature type="domain" description="GGDEF" evidence="6">
    <location>
        <begin position="567"/>
        <end position="700"/>
    </location>
</feature>
<gene>
    <name evidence="7" type="ORF">F1599_14155</name>
</gene>
<feature type="domain" description="PAC" evidence="4">
    <location>
        <begin position="102"/>
        <end position="157"/>
    </location>
</feature>
<dbReference type="PANTHER" id="PTHR44757">
    <property type="entry name" value="DIGUANYLATE CYCLASE DGCP"/>
    <property type="match status" value="1"/>
</dbReference>
<dbReference type="InterPro" id="IPR013656">
    <property type="entry name" value="PAS_4"/>
</dbReference>
<protein>
    <submittedName>
        <fullName evidence="7">EAL domain-containing protein</fullName>
    </submittedName>
</protein>
<dbReference type="AlphaFoldDB" id="A0A5M8AQJ6"/>
<dbReference type="PROSITE" id="PS50883">
    <property type="entry name" value="EAL"/>
    <property type="match status" value="1"/>
</dbReference>
<feature type="domain" description="PAC" evidence="4">
    <location>
        <begin position="231"/>
        <end position="283"/>
    </location>
</feature>
<feature type="coiled-coil region" evidence="1">
    <location>
        <begin position="400"/>
        <end position="427"/>
    </location>
</feature>
<dbReference type="InterPro" id="IPR000014">
    <property type="entry name" value="PAS"/>
</dbReference>
<keyword evidence="8" id="KW-1185">Reference proteome</keyword>
<dbReference type="NCBIfam" id="TIGR00254">
    <property type="entry name" value="GGDEF"/>
    <property type="match status" value="1"/>
</dbReference>
<dbReference type="CDD" id="cd00130">
    <property type="entry name" value="PAS"/>
    <property type="match status" value="4"/>
</dbReference>
<dbReference type="InterPro" id="IPR035919">
    <property type="entry name" value="EAL_sf"/>
</dbReference>
<dbReference type="Pfam" id="PF08447">
    <property type="entry name" value="PAS_3"/>
    <property type="match status" value="1"/>
</dbReference>
<evidence type="ECO:0000313" key="7">
    <source>
        <dbReference type="EMBL" id="KAA6123034.1"/>
    </source>
</evidence>
<evidence type="ECO:0000313" key="8">
    <source>
        <dbReference type="Proteomes" id="UP000324324"/>
    </source>
</evidence>
<keyword evidence="1" id="KW-0175">Coiled coil</keyword>
<evidence type="ECO:0000259" key="6">
    <source>
        <dbReference type="PROSITE" id="PS50887"/>
    </source>
</evidence>
<evidence type="ECO:0000259" key="5">
    <source>
        <dbReference type="PROSITE" id="PS50883"/>
    </source>
</evidence>